<evidence type="ECO:0000256" key="1">
    <source>
        <dbReference type="ARBA" id="ARBA00003701"/>
    </source>
</evidence>
<evidence type="ECO:0000256" key="16">
    <source>
        <dbReference type="ARBA" id="ARBA00049385"/>
    </source>
</evidence>
<organism evidence="18 19">
    <name type="scientific">Leiothrix lutea</name>
    <name type="common">Red-billed leiothrix</name>
    <name type="synonym">Sylvia lutea</name>
    <dbReference type="NCBI Taxonomy" id="36275"/>
    <lineage>
        <taxon>Eukaryota</taxon>
        <taxon>Metazoa</taxon>
        <taxon>Chordata</taxon>
        <taxon>Craniata</taxon>
        <taxon>Vertebrata</taxon>
        <taxon>Euteleostomi</taxon>
        <taxon>Archelosauria</taxon>
        <taxon>Archosauria</taxon>
        <taxon>Dinosauria</taxon>
        <taxon>Saurischia</taxon>
        <taxon>Theropoda</taxon>
        <taxon>Coelurosauria</taxon>
        <taxon>Aves</taxon>
        <taxon>Neognathae</taxon>
        <taxon>Neoaves</taxon>
        <taxon>Telluraves</taxon>
        <taxon>Australaves</taxon>
        <taxon>Passeriformes</taxon>
        <taxon>Sylvioidea</taxon>
        <taxon>Leiothrichidae</taxon>
        <taxon>Leiothrix</taxon>
    </lineage>
</organism>
<comment type="catalytic activity">
    <reaction evidence="16">
        <text>RX + glutathione = an S-substituted glutathione + a halide anion + H(+)</text>
        <dbReference type="Rhea" id="RHEA:16437"/>
        <dbReference type="ChEBI" id="CHEBI:15378"/>
        <dbReference type="ChEBI" id="CHEBI:16042"/>
        <dbReference type="ChEBI" id="CHEBI:17792"/>
        <dbReference type="ChEBI" id="CHEBI:57925"/>
        <dbReference type="ChEBI" id="CHEBI:90779"/>
        <dbReference type="EC" id="2.5.1.18"/>
    </reaction>
    <physiologicalReaction direction="left-to-right" evidence="16">
        <dbReference type="Rhea" id="RHEA:16438"/>
    </physiologicalReaction>
</comment>
<evidence type="ECO:0000256" key="14">
    <source>
        <dbReference type="ARBA" id="ARBA00038540"/>
    </source>
</evidence>
<comment type="caution">
    <text evidence="18">The sequence shown here is derived from an EMBL/GenBank/DDBJ whole genome shotgun (WGS) entry which is preliminary data.</text>
</comment>
<feature type="non-terminal residue" evidence="18">
    <location>
        <position position="1"/>
    </location>
</feature>
<comment type="subcellular location">
    <subcellularLocation>
        <location evidence="3">Endoplasmic reticulum membrane</location>
        <topology evidence="3">Multi-pass membrane protein</topology>
    </subcellularLocation>
    <subcellularLocation>
        <location evidence="2">Mitochondrion outer membrane</location>
    </subcellularLocation>
</comment>
<reference evidence="18 19" key="1">
    <citation type="submission" date="2019-09" db="EMBL/GenBank/DDBJ databases">
        <title>Bird 10,000 Genomes (B10K) Project - Family phase.</title>
        <authorList>
            <person name="Zhang G."/>
        </authorList>
    </citation>
    <scope>NUCLEOTIDE SEQUENCE [LARGE SCALE GENOMIC DNA]</scope>
    <source>
        <strain evidence="18">B10K-DU-002-43</strain>
        <tissue evidence="18">Muscle</tissue>
    </source>
</reference>
<dbReference type="Pfam" id="PF01124">
    <property type="entry name" value="MAPEG"/>
    <property type="match status" value="1"/>
</dbReference>
<keyword evidence="19" id="KW-1185">Reference proteome</keyword>
<protein>
    <recommendedName>
        <fullName evidence="15">Microsomal glutathione S-transferase 1</fullName>
        <ecNumber evidence="5">2.5.1.18</ecNumber>
    </recommendedName>
</protein>
<dbReference type="Proteomes" id="UP000524007">
    <property type="component" value="Unassembled WGS sequence"/>
</dbReference>
<comment type="subunit">
    <text evidence="14">Homotrimer; The trimer binds only one molecule of glutathione.</text>
</comment>
<comment type="function">
    <text evidence="1">Conjugation of reduced glutathione to a wide number of exogenous and endogenous hydrophobic electrophiles.</text>
</comment>
<dbReference type="InterPro" id="IPR023352">
    <property type="entry name" value="MAPEG-like_dom_sf"/>
</dbReference>
<dbReference type="EC" id="2.5.1.18" evidence="5"/>
<evidence type="ECO:0000256" key="3">
    <source>
        <dbReference type="ARBA" id="ARBA00004477"/>
    </source>
</evidence>
<keyword evidence="8" id="KW-1000">Mitochondrion outer membrane</keyword>
<evidence type="ECO:0000256" key="4">
    <source>
        <dbReference type="ARBA" id="ARBA00010459"/>
    </source>
</evidence>
<keyword evidence="9" id="KW-0256">Endoplasmic reticulum</keyword>
<evidence type="ECO:0000256" key="6">
    <source>
        <dbReference type="ARBA" id="ARBA00022679"/>
    </source>
</evidence>
<evidence type="ECO:0000256" key="2">
    <source>
        <dbReference type="ARBA" id="ARBA00004294"/>
    </source>
</evidence>
<evidence type="ECO:0000313" key="19">
    <source>
        <dbReference type="Proteomes" id="UP000524007"/>
    </source>
</evidence>
<evidence type="ECO:0000256" key="12">
    <source>
        <dbReference type="ARBA" id="ARBA00023128"/>
    </source>
</evidence>
<feature type="transmembrane region" description="Helical" evidence="17">
    <location>
        <begin position="84"/>
        <end position="101"/>
    </location>
</feature>
<comment type="similarity">
    <text evidence="4">Belongs to the MAPEG family.</text>
</comment>
<evidence type="ECO:0000256" key="11">
    <source>
        <dbReference type="ARBA" id="ARBA00022990"/>
    </source>
</evidence>
<keyword evidence="13 17" id="KW-0472">Membrane</keyword>
<dbReference type="Gene3D" id="1.20.120.550">
    <property type="entry name" value="Membrane associated eicosanoid/glutathione metabolism-like domain"/>
    <property type="match status" value="1"/>
</dbReference>
<evidence type="ECO:0000256" key="13">
    <source>
        <dbReference type="ARBA" id="ARBA00023136"/>
    </source>
</evidence>
<dbReference type="GO" id="GO:0005789">
    <property type="term" value="C:endoplasmic reticulum membrane"/>
    <property type="evidence" value="ECO:0007669"/>
    <property type="project" value="UniProtKB-SubCell"/>
</dbReference>
<dbReference type="EMBL" id="VXBY01003077">
    <property type="protein sequence ID" value="NXP40161.1"/>
    <property type="molecule type" value="Genomic_DNA"/>
</dbReference>
<evidence type="ECO:0000313" key="18">
    <source>
        <dbReference type="EMBL" id="NXP40161.1"/>
    </source>
</evidence>
<dbReference type="FunFam" id="1.20.120.550:FF:000002">
    <property type="entry name" value="Microsomal glutathione S-transferase 1"/>
    <property type="match status" value="1"/>
</dbReference>
<dbReference type="InterPro" id="IPR001129">
    <property type="entry name" value="Membr-assoc_MAPEG"/>
</dbReference>
<feature type="non-terminal residue" evidence="18">
    <location>
        <position position="159"/>
    </location>
</feature>
<proteinExistence type="inferred from homology"/>
<dbReference type="PANTHER" id="PTHR10689:SF6">
    <property type="entry name" value="MICROSOMAL GLUTATHIONE S-TRANSFERASE 1"/>
    <property type="match status" value="1"/>
</dbReference>
<keyword evidence="6 18" id="KW-0808">Transferase</keyword>
<evidence type="ECO:0000256" key="10">
    <source>
        <dbReference type="ARBA" id="ARBA00022989"/>
    </source>
</evidence>
<dbReference type="GO" id="GO:0004364">
    <property type="term" value="F:glutathione transferase activity"/>
    <property type="evidence" value="ECO:0007669"/>
    <property type="project" value="UniProtKB-EC"/>
</dbReference>
<sequence length="159" mass="17819">RRGEMAKATQLINNEVFRAFATYAAIVLLKMMLMSLITAYFRMTRKAFVNPEDTASFGKGEAAKKFLRTDSDVERARRVHLNDLENIVPFVGIGLLYALSGPELSSALLHFRIFTGARILHTFAYLIPLPQPSRGLSWAVGYAVTFSMAYNVLKAAWLL</sequence>
<evidence type="ECO:0000256" key="9">
    <source>
        <dbReference type="ARBA" id="ARBA00022824"/>
    </source>
</evidence>
<keyword evidence="10 17" id="KW-1133">Transmembrane helix</keyword>
<dbReference type="SUPFAM" id="SSF161084">
    <property type="entry name" value="MAPEG domain-like"/>
    <property type="match status" value="1"/>
</dbReference>
<dbReference type="GO" id="GO:0005741">
    <property type="term" value="C:mitochondrial outer membrane"/>
    <property type="evidence" value="ECO:0007669"/>
    <property type="project" value="UniProtKB-SubCell"/>
</dbReference>
<evidence type="ECO:0000256" key="15">
    <source>
        <dbReference type="ARBA" id="ARBA00039397"/>
    </source>
</evidence>
<evidence type="ECO:0000256" key="7">
    <source>
        <dbReference type="ARBA" id="ARBA00022692"/>
    </source>
</evidence>
<keyword evidence="12" id="KW-0496">Mitochondrion</keyword>
<evidence type="ECO:0000256" key="5">
    <source>
        <dbReference type="ARBA" id="ARBA00012452"/>
    </source>
</evidence>
<keyword evidence="7 17" id="KW-0812">Transmembrane</keyword>
<evidence type="ECO:0000256" key="8">
    <source>
        <dbReference type="ARBA" id="ARBA00022787"/>
    </source>
</evidence>
<gene>
    <name evidence="18" type="primary">Mgst1</name>
    <name evidence="18" type="ORF">LEILUT_R14205</name>
</gene>
<dbReference type="AlphaFoldDB" id="A0A7L1ZZ26"/>
<keyword evidence="11" id="KW-0007">Acetylation</keyword>
<accession>A0A7L1ZZ26</accession>
<feature type="transmembrane region" description="Helical" evidence="17">
    <location>
        <begin position="20"/>
        <end position="41"/>
    </location>
</feature>
<dbReference type="PANTHER" id="PTHR10689">
    <property type="entry name" value="MICROSOMAL GLUTATHIONE S-TRANSFERASE 1"/>
    <property type="match status" value="1"/>
</dbReference>
<name>A0A7L1ZZ26_LEILU</name>
<evidence type="ECO:0000256" key="17">
    <source>
        <dbReference type="SAM" id="Phobius"/>
    </source>
</evidence>
<dbReference type="InterPro" id="IPR040162">
    <property type="entry name" value="MGST1-like"/>
</dbReference>